<name>A0AAE7W9G4_9CAUD</name>
<feature type="region of interest" description="Disordered" evidence="1">
    <location>
        <begin position="92"/>
        <end position="125"/>
    </location>
</feature>
<accession>A0AAE7W9G4</accession>
<keyword evidence="4" id="KW-1185">Reference proteome</keyword>
<evidence type="ECO:0000259" key="2">
    <source>
        <dbReference type="Pfam" id="PF18932"/>
    </source>
</evidence>
<feature type="compositionally biased region" description="Basic residues" evidence="1">
    <location>
        <begin position="1"/>
        <end position="14"/>
    </location>
</feature>
<evidence type="ECO:0000313" key="3">
    <source>
        <dbReference type="EMBL" id="QYA57516.1"/>
    </source>
</evidence>
<evidence type="ECO:0000256" key="1">
    <source>
        <dbReference type="SAM" id="MobiDB-lite"/>
    </source>
</evidence>
<evidence type="ECO:0000313" key="4">
    <source>
        <dbReference type="Proteomes" id="UP000827626"/>
    </source>
</evidence>
<protein>
    <recommendedName>
        <fullName evidence="2">DUF5681 domain-containing protein</fullName>
    </recommendedName>
</protein>
<dbReference type="InterPro" id="IPR043736">
    <property type="entry name" value="DUF5681"/>
</dbReference>
<sequence>MTNRTKKGTFKKGHSGNPLGRPKGSRNKSSLIKAQISLDNTSETAAKLFEAVISRDPNKLSEFGLAEGDVNLKAMLEAAKIVMGHAAGQMKALEATDKKDSEKDKGTEQPKRPVFQTVASISKAS</sequence>
<feature type="domain" description="DUF5681" evidence="2">
    <location>
        <begin position="6"/>
        <end position="55"/>
    </location>
</feature>
<organism evidence="3 4">
    <name type="scientific">Hafnia phage vB_HpaM_SarahDanielle</name>
    <dbReference type="NCBI Taxonomy" id="2836113"/>
    <lineage>
        <taxon>Viruses</taxon>
        <taxon>Duplodnaviria</taxon>
        <taxon>Heunggongvirae</taxon>
        <taxon>Uroviricota</taxon>
        <taxon>Caudoviricetes</taxon>
        <taxon>Andersonviridae</taxon>
        <taxon>Andersonviridae incertae sedis</taxon>
        <taxon>Daniellevirus</taxon>
        <taxon>Daniellevirus danielle</taxon>
    </lineage>
</organism>
<proteinExistence type="predicted"/>
<feature type="region of interest" description="Disordered" evidence="1">
    <location>
        <begin position="1"/>
        <end position="29"/>
    </location>
</feature>
<reference evidence="3" key="1">
    <citation type="submission" date="2021-03" db="EMBL/GenBank/DDBJ databases">
        <authorList>
            <person name="Thompson D.W."/>
            <person name="Brown H.M.F."/>
            <person name="Thompson S.D."/>
            <person name="Grose J.H."/>
        </authorList>
    </citation>
    <scope>NUCLEOTIDE SEQUENCE</scope>
</reference>
<feature type="compositionally biased region" description="Basic and acidic residues" evidence="1">
    <location>
        <begin position="94"/>
        <end position="111"/>
    </location>
</feature>
<dbReference type="Proteomes" id="UP000827626">
    <property type="component" value="Segment"/>
</dbReference>
<dbReference type="EMBL" id="MW749010">
    <property type="protein sequence ID" value="QYA57516.1"/>
    <property type="molecule type" value="Genomic_DNA"/>
</dbReference>
<dbReference type="Pfam" id="PF18932">
    <property type="entry name" value="DUF5681"/>
    <property type="match status" value="1"/>
</dbReference>
<gene>
    <name evidence="3" type="ORF">SARAHDANIELLE_88</name>
</gene>